<evidence type="ECO:0000256" key="12">
    <source>
        <dbReference type="ARBA" id="ARBA00023054"/>
    </source>
</evidence>
<feature type="compositionally biased region" description="Basic and acidic residues" evidence="19">
    <location>
        <begin position="193"/>
        <end position="236"/>
    </location>
</feature>
<keyword evidence="5" id="KW-0158">Chromosome</keyword>
<evidence type="ECO:0000256" key="3">
    <source>
        <dbReference type="ARBA" id="ARBA00004629"/>
    </source>
</evidence>
<keyword evidence="9" id="KW-0498">Mitosis</keyword>
<evidence type="ECO:0000256" key="10">
    <source>
        <dbReference type="ARBA" id="ARBA00022829"/>
    </source>
</evidence>
<evidence type="ECO:0000256" key="18">
    <source>
        <dbReference type="ARBA" id="ARBA00044358"/>
    </source>
</evidence>
<keyword evidence="10" id="KW-0159">Chromosome partition</keyword>
<keyword evidence="6" id="KW-0963">Cytoplasm</keyword>
<dbReference type="GO" id="GO:0042729">
    <property type="term" value="C:DASH complex"/>
    <property type="evidence" value="ECO:0007669"/>
    <property type="project" value="InterPro"/>
</dbReference>
<feature type="compositionally biased region" description="Low complexity" evidence="19">
    <location>
        <begin position="246"/>
        <end position="263"/>
    </location>
</feature>
<dbReference type="EMBL" id="JABXXO010000003">
    <property type="protein sequence ID" value="KAF7782574.1"/>
    <property type="molecule type" value="Genomic_DNA"/>
</dbReference>
<comment type="caution">
    <text evidence="20">The sequence shown here is derived from an EMBL/GenBank/DDBJ whole genome shotgun (WGS) entry which is preliminary data.</text>
</comment>
<evidence type="ECO:0000313" key="21">
    <source>
        <dbReference type="Proteomes" id="UP000629468"/>
    </source>
</evidence>
<evidence type="ECO:0000256" key="9">
    <source>
        <dbReference type="ARBA" id="ARBA00022776"/>
    </source>
</evidence>
<dbReference type="Proteomes" id="UP000629468">
    <property type="component" value="Unassembled WGS sequence"/>
</dbReference>
<evidence type="ECO:0000256" key="17">
    <source>
        <dbReference type="ARBA" id="ARBA00044152"/>
    </source>
</evidence>
<keyword evidence="12" id="KW-0175">Coiled coil</keyword>
<accession>A0A8H7F8I6</accession>
<keyword evidence="15" id="KW-0131">Cell cycle</keyword>
<keyword evidence="8" id="KW-0493">Microtubule</keyword>
<dbReference type="Pfam" id="PF08651">
    <property type="entry name" value="DASH_Duo1"/>
    <property type="match status" value="1"/>
</dbReference>
<dbReference type="GO" id="GO:0007059">
    <property type="term" value="P:chromosome segregation"/>
    <property type="evidence" value="ECO:0007669"/>
    <property type="project" value="UniProtKB-KW"/>
</dbReference>
<feature type="compositionally biased region" description="Basic and acidic residues" evidence="19">
    <location>
        <begin position="92"/>
        <end position="103"/>
    </location>
</feature>
<feature type="region of interest" description="Disordered" evidence="19">
    <location>
        <begin position="193"/>
        <end position="299"/>
    </location>
</feature>
<dbReference type="PANTHER" id="PTHR28216:SF1">
    <property type="entry name" value="DASH COMPLEX SUBUNIT DUO1"/>
    <property type="match status" value="1"/>
</dbReference>
<keyword evidence="11" id="KW-0995">Kinetochore</keyword>
<protein>
    <recommendedName>
        <fullName evidence="17">DASH complex subunit DUO1</fullName>
    </recommendedName>
    <alternativeName>
        <fullName evidence="18">Outer kinetochore protein DUO1</fullName>
    </alternativeName>
</protein>
<feature type="region of interest" description="Disordered" evidence="19">
    <location>
        <begin position="1"/>
        <end position="103"/>
    </location>
</feature>
<evidence type="ECO:0000256" key="19">
    <source>
        <dbReference type="SAM" id="MobiDB-lite"/>
    </source>
</evidence>
<keyword evidence="16" id="KW-0137">Centromere</keyword>
<evidence type="ECO:0000256" key="7">
    <source>
        <dbReference type="ARBA" id="ARBA00022618"/>
    </source>
</evidence>
<feature type="compositionally biased region" description="Low complexity" evidence="19">
    <location>
        <begin position="16"/>
        <end position="33"/>
    </location>
</feature>
<evidence type="ECO:0000256" key="2">
    <source>
        <dbReference type="ARBA" id="ARBA00004186"/>
    </source>
</evidence>
<evidence type="ECO:0000256" key="14">
    <source>
        <dbReference type="ARBA" id="ARBA00023242"/>
    </source>
</evidence>
<reference evidence="20 21" key="1">
    <citation type="journal article" name="Sci. Rep.">
        <title>Telomere-to-telomere assembled and centromere annotated genomes of the two main subspecies of the button mushroom Agaricus bisporus reveal especially polymorphic chromosome ends.</title>
        <authorList>
            <person name="Sonnenberg A.S.M."/>
            <person name="Sedaghat-Telgerd N."/>
            <person name="Lavrijssen B."/>
            <person name="Ohm R.A."/>
            <person name="Hendrickx P.M."/>
            <person name="Scholtmeijer K."/>
            <person name="Baars J.J.P."/>
            <person name="van Peer A."/>
        </authorList>
    </citation>
    <scope>NUCLEOTIDE SEQUENCE [LARGE SCALE GENOMIC DNA]</scope>
    <source>
        <strain evidence="20 21">H119_p4</strain>
    </source>
</reference>
<dbReference type="GO" id="GO:0000278">
    <property type="term" value="P:mitotic cell cycle"/>
    <property type="evidence" value="ECO:0007669"/>
    <property type="project" value="InterPro"/>
</dbReference>
<keyword evidence="14" id="KW-0539">Nucleus</keyword>
<evidence type="ECO:0000256" key="4">
    <source>
        <dbReference type="ARBA" id="ARBA00005366"/>
    </source>
</evidence>
<comment type="subcellular location">
    <subcellularLocation>
        <location evidence="3">Chromosome</location>
        <location evidence="3">Centromere</location>
        <location evidence="3">Kinetochore</location>
    </subcellularLocation>
    <subcellularLocation>
        <location evidence="2">Cytoplasm</location>
        <location evidence="2">Cytoskeleton</location>
        <location evidence="2">Spindle</location>
    </subcellularLocation>
    <subcellularLocation>
        <location evidence="1">Nucleus</location>
    </subcellularLocation>
</comment>
<evidence type="ECO:0000256" key="16">
    <source>
        <dbReference type="ARBA" id="ARBA00023328"/>
    </source>
</evidence>
<dbReference type="AlphaFoldDB" id="A0A8H7F8I6"/>
<gene>
    <name evidence="20" type="ORF">Agabi119p4_1950</name>
</gene>
<proteinExistence type="inferred from homology"/>
<evidence type="ECO:0000256" key="8">
    <source>
        <dbReference type="ARBA" id="ARBA00022701"/>
    </source>
</evidence>
<dbReference type="GO" id="GO:0051301">
    <property type="term" value="P:cell division"/>
    <property type="evidence" value="ECO:0007669"/>
    <property type="project" value="UniProtKB-KW"/>
</dbReference>
<organism evidence="20 21">
    <name type="scientific">Agaricus bisporus var. burnettii</name>
    <dbReference type="NCBI Taxonomy" id="192524"/>
    <lineage>
        <taxon>Eukaryota</taxon>
        <taxon>Fungi</taxon>
        <taxon>Dikarya</taxon>
        <taxon>Basidiomycota</taxon>
        <taxon>Agaricomycotina</taxon>
        <taxon>Agaricomycetes</taxon>
        <taxon>Agaricomycetidae</taxon>
        <taxon>Agaricales</taxon>
        <taxon>Agaricineae</taxon>
        <taxon>Agaricaceae</taxon>
        <taxon>Agaricus</taxon>
    </lineage>
</organism>
<keyword evidence="7" id="KW-0132">Cell division</keyword>
<name>A0A8H7F8I6_AGABI</name>
<evidence type="ECO:0000256" key="1">
    <source>
        <dbReference type="ARBA" id="ARBA00004123"/>
    </source>
</evidence>
<dbReference type="GO" id="GO:0005874">
    <property type="term" value="C:microtubule"/>
    <property type="evidence" value="ECO:0007669"/>
    <property type="project" value="UniProtKB-KW"/>
</dbReference>
<evidence type="ECO:0000256" key="11">
    <source>
        <dbReference type="ARBA" id="ARBA00022838"/>
    </source>
</evidence>
<dbReference type="OMA" id="DETMTQE"/>
<dbReference type="InterPro" id="IPR013960">
    <property type="entry name" value="DASH_Duo1"/>
</dbReference>
<feature type="compositionally biased region" description="Acidic residues" evidence="19">
    <location>
        <begin position="80"/>
        <end position="91"/>
    </location>
</feature>
<comment type="similarity">
    <text evidence="4">Belongs to the DASH complex DUO1 family.</text>
</comment>
<evidence type="ECO:0000256" key="15">
    <source>
        <dbReference type="ARBA" id="ARBA00023306"/>
    </source>
</evidence>
<dbReference type="GO" id="GO:0072686">
    <property type="term" value="C:mitotic spindle"/>
    <property type="evidence" value="ECO:0007669"/>
    <property type="project" value="InterPro"/>
</dbReference>
<feature type="compositionally biased region" description="Low complexity" evidence="19">
    <location>
        <begin position="271"/>
        <end position="285"/>
    </location>
</feature>
<sequence length="299" mass="33766">MWDPDVSDMTFSADGSRLLSESSLMASESTSSSHTRHEQGELSLSDLSLRDRDDIMSKPFSLLAQPEPVTPPQQTSTLGEVEDEGEGYEETSLEHTEKRTGKAREEKLQNDVFILKKLNASFSAFNEAMEATGSINDRIAIQLAQTDALLNKYIEILYRSEDVSRLIFDEDWQGAEADEEDLERERAEAIERARREEEERKLTLQREKERREREEREKKEREERERLEQEKRDRLAARGGSRGVRRTTSTRGTGRVTRGAAGSSRQSMIRPPTSGTSTNKTTTGSSRGGGAPARGVRRP</sequence>
<evidence type="ECO:0000256" key="13">
    <source>
        <dbReference type="ARBA" id="ARBA00023212"/>
    </source>
</evidence>
<evidence type="ECO:0000256" key="6">
    <source>
        <dbReference type="ARBA" id="ARBA00022490"/>
    </source>
</evidence>
<dbReference type="PANTHER" id="PTHR28216">
    <property type="entry name" value="DASH COMPLEX SUBUNIT DUO1"/>
    <property type="match status" value="1"/>
</dbReference>
<keyword evidence="13" id="KW-0206">Cytoskeleton</keyword>
<evidence type="ECO:0000313" key="20">
    <source>
        <dbReference type="EMBL" id="KAF7782574.1"/>
    </source>
</evidence>
<evidence type="ECO:0000256" key="5">
    <source>
        <dbReference type="ARBA" id="ARBA00022454"/>
    </source>
</evidence>